<dbReference type="InterPro" id="IPR015422">
    <property type="entry name" value="PyrdxlP-dep_Trfase_small"/>
</dbReference>
<sequence length="953" mass="100600">MLENRLGCVCRNLGVNAQTAEAIARRASAAPPTDCAVVLAGTNDALFELAWRKLNGGMIEVYRQRNQLPADYVPSVASFSASFRRLLAAVPGAQRVAVASLPPLGESSVGAPAEVIAAYNSEIRAIVETDGRAIYVPFAEALQPWLPSKESGSATANMFDASSGGFSASIRDMVLHTAANKLPFGPSFDALAANQGRRIVHDKIHLTEAAAAVLADLVGDALDPGQCQSALASLLAVYEKAAEAQSPANAEGNWGAVVAQALKLPAISEAVQRLSTLQPELLALVRSTGQSRANSAERVGSADAAAVHAVGALRSLSCVGVLHPASTVPALLSSCLAGPPPLGAAAGKLLLKLLEKSPQLLASSVGSALREAAEQLAAAGASFGAASRERRRFSALGEAYSDILDAKKSRGRFLDALLAEMVRLASSIGVQGGLPLVLGCAAGELSSAELQQLHRCELLVGMLAFLPIRMEHELKHIISHAAPMAGVLVADAWCCLPAAWRRGVRSRPAVAGIRALARGAASCSGDKAAGFDIDRARRESKPQQSTVETRGYGGSGGAHKPWAAFLNSLFFASSLRPRLTDYLADEEMRGGYATADRRSAELEAFYPAVARLLGCQENEVAFTESATRSWTLLFHSLRFAPGDRIITSASDYGSNFVGYLQARDRCGTEIVVIPDDASGQIDLEKLRSAAAEPRARLISLNHVPTGGGVVQPAREVGAIARELGIPFLLDACQSVGQLQVDVKELGCDMLTATGRKFLRGPRGTGLLFVREGFLPQLDPFPLDQEGARLISHCEMERRPDARCFEHYEYNFAGKAALAVAVNYALHWGLPAIEARVKDLAQRLRRGLAQLPGVVVTDTGRELCGIVTFTVEGAHEGIFSASKLKALLQAKGLALSASEAGGGGSTVWFQGRGLSGVVRASPHYFNTEEEVDLCITVVAELVAEMQQACSTRQS</sequence>
<dbReference type="PANTHER" id="PTHR43586">
    <property type="entry name" value="CYSTEINE DESULFURASE"/>
    <property type="match status" value="1"/>
</dbReference>
<dbReference type="Pfam" id="PF00266">
    <property type="entry name" value="Aminotran_5"/>
    <property type="match status" value="1"/>
</dbReference>
<accession>A0A813EJH3</accession>
<dbReference type="Gene3D" id="3.40.640.10">
    <property type="entry name" value="Type I PLP-dependent aspartate aminotransferase-like (Major domain)"/>
    <property type="match status" value="1"/>
</dbReference>
<proteinExistence type="predicted"/>
<feature type="domain" description="Aminotransferase class V" evidence="4">
    <location>
        <begin position="589"/>
        <end position="931"/>
    </location>
</feature>
<dbReference type="OrthoDB" id="7403325at2759"/>
<dbReference type="Gene3D" id="3.90.1150.10">
    <property type="entry name" value="Aspartate Aminotransferase, domain 1"/>
    <property type="match status" value="1"/>
</dbReference>
<evidence type="ECO:0000256" key="1">
    <source>
        <dbReference type="ARBA" id="ARBA00001933"/>
    </source>
</evidence>
<evidence type="ECO:0000259" key="4">
    <source>
        <dbReference type="Pfam" id="PF00266"/>
    </source>
</evidence>
<dbReference type="SUPFAM" id="SSF53383">
    <property type="entry name" value="PLP-dependent transferases"/>
    <property type="match status" value="1"/>
</dbReference>
<dbReference type="SUPFAM" id="SSF52266">
    <property type="entry name" value="SGNH hydrolase"/>
    <property type="match status" value="1"/>
</dbReference>
<dbReference type="InterPro" id="IPR015421">
    <property type="entry name" value="PyrdxlP-dep_Trfase_major"/>
</dbReference>
<name>A0A813EJH3_POLGL</name>
<reference evidence="5" key="1">
    <citation type="submission" date="2021-02" db="EMBL/GenBank/DDBJ databases">
        <authorList>
            <person name="Dougan E. K."/>
            <person name="Rhodes N."/>
            <person name="Thang M."/>
            <person name="Chan C."/>
        </authorList>
    </citation>
    <scope>NUCLEOTIDE SEQUENCE</scope>
</reference>
<dbReference type="Proteomes" id="UP000654075">
    <property type="component" value="Unassembled WGS sequence"/>
</dbReference>
<evidence type="ECO:0000256" key="2">
    <source>
        <dbReference type="ARBA" id="ARBA00022898"/>
    </source>
</evidence>
<dbReference type="InterPro" id="IPR020578">
    <property type="entry name" value="Aminotrans_V_PyrdxlP_BS"/>
</dbReference>
<organism evidence="5 6">
    <name type="scientific">Polarella glacialis</name>
    <name type="common">Dinoflagellate</name>
    <dbReference type="NCBI Taxonomy" id="89957"/>
    <lineage>
        <taxon>Eukaryota</taxon>
        <taxon>Sar</taxon>
        <taxon>Alveolata</taxon>
        <taxon>Dinophyceae</taxon>
        <taxon>Suessiales</taxon>
        <taxon>Suessiaceae</taxon>
        <taxon>Polarella</taxon>
    </lineage>
</organism>
<dbReference type="InterPro" id="IPR015424">
    <property type="entry name" value="PyrdxlP-dep_Trfase"/>
</dbReference>
<dbReference type="InterPro" id="IPR000192">
    <property type="entry name" value="Aminotrans_V_dom"/>
</dbReference>
<dbReference type="Gene3D" id="3.40.50.1110">
    <property type="entry name" value="SGNH hydrolase"/>
    <property type="match status" value="1"/>
</dbReference>
<evidence type="ECO:0000313" key="6">
    <source>
        <dbReference type="Proteomes" id="UP000654075"/>
    </source>
</evidence>
<keyword evidence="2" id="KW-0663">Pyridoxal phosphate</keyword>
<evidence type="ECO:0000313" key="5">
    <source>
        <dbReference type="EMBL" id="CAE8597826.1"/>
    </source>
</evidence>
<comment type="caution">
    <text evidence="5">The sequence shown here is derived from an EMBL/GenBank/DDBJ whole genome shotgun (WGS) entry which is preliminary data.</text>
</comment>
<evidence type="ECO:0000256" key="3">
    <source>
        <dbReference type="RuleBase" id="RU004504"/>
    </source>
</evidence>
<protein>
    <recommendedName>
        <fullName evidence="4">Aminotransferase class V domain-containing protein</fullName>
    </recommendedName>
</protein>
<keyword evidence="6" id="KW-1185">Reference proteome</keyword>
<dbReference type="EMBL" id="CAJNNV010009812">
    <property type="protein sequence ID" value="CAE8597826.1"/>
    <property type="molecule type" value="Genomic_DNA"/>
</dbReference>
<dbReference type="PANTHER" id="PTHR43586:SF24">
    <property type="entry name" value="BLR4730 PROTEIN"/>
    <property type="match status" value="1"/>
</dbReference>
<dbReference type="InterPro" id="IPR036514">
    <property type="entry name" value="SGNH_hydro_sf"/>
</dbReference>
<comment type="cofactor">
    <cofactor evidence="1 3">
        <name>pyridoxal 5'-phosphate</name>
        <dbReference type="ChEBI" id="CHEBI:597326"/>
    </cofactor>
</comment>
<dbReference type="AlphaFoldDB" id="A0A813EJH3"/>
<gene>
    <name evidence="5" type="ORF">PGLA1383_LOCUS16254</name>
</gene>
<dbReference type="PROSITE" id="PS00595">
    <property type="entry name" value="AA_TRANSFER_CLASS_5"/>
    <property type="match status" value="1"/>
</dbReference>